<dbReference type="Gene3D" id="3.20.20.60">
    <property type="entry name" value="Phosphoenolpyruvate-binding domains"/>
    <property type="match status" value="1"/>
</dbReference>
<dbReference type="InterPro" id="IPR015813">
    <property type="entry name" value="Pyrv/PenolPyrv_kinase-like_dom"/>
</dbReference>
<organism evidence="1 2">
    <name type="scientific">Nitratireductor aquibiodomus RA22</name>
    <dbReference type="NCBI Taxonomy" id="1189611"/>
    <lineage>
        <taxon>Bacteria</taxon>
        <taxon>Pseudomonadati</taxon>
        <taxon>Pseudomonadota</taxon>
        <taxon>Alphaproteobacteria</taxon>
        <taxon>Hyphomicrobiales</taxon>
        <taxon>Phyllobacteriaceae</taxon>
        <taxon>Nitratireductor</taxon>
    </lineage>
</organism>
<dbReference type="PATRIC" id="fig|1189611.3.peg.1331"/>
<dbReference type="GO" id="GO:0003824">
    <property type="term" value="F:catalytic activity"/>
    <property type="evidence" value="ECO:0007669"/>
    <property type="project" value="InterPro"/>
</dbReference>
<dbReference type="SUPFAM" id="SSF51621">
    <property type="entry name" value="Phosphoenolpyruvate/pyruvate domain"/>
    <property type="match status" value="1"/>
</dbReference>
<protein>
    <submittedName>
        <fullName evidence="1">2,4-dihydroxyhept-2-ene-1,7-dioic acid aldolase</fullName>
    </submittedName>
</protein>
<gene>
    <name evidence="1" type="ORF">A33O_06527</name>
</gene>
<reference evidence="1 2" key="1">
    <citation type="journal article" date="2012" name="J. Bacteriol.">
        <title>Genome Sequence of Nitratireductor aquibiodomus Strain RA22.</title>
        <authorList>
            <person name="Singh A."/>
            <person name="Jangir P.K."/>
            <person name="Kumari C."/>
            <person name="Sharma R."/>
        </authorList>
    </citation>
    <scope>NUCLEOTIDE SEQUENCE [LARGE SCALE GENOMIC DNA]</scope>
    <source>
        <strain evidence="1 2">RA22</strain>
    </source>
</reference>
<evidence type="ECO:0000313" key="2">
    <source>
        <dbReference type="Proteomes" id="UP000004622"/>
    </source>
</evidence>
<dbReference type="Proteomes" id="UP000004622">
    <property type="component" value="Unassembled WGS sequence"/>
</dbReference>
<dbReference type="EMBL" id="AJXZ01000014">
    <property type="protein sequence ID" value="EIM76092.1"/>
    <property type="molecule type" value="Genomic_DNA"/>
</dbReference>
<dbReference type="STRING" id="204799.GCA_001696575_01745"/>
<dbReference type="RefSeq" id="WP_007007823.1">
    <property type="nucleotide sequence ID" value="NZ_AJXZ01000014.1"/>
</dbReference>
<comment type="caution">
    <text evidence="1">The sequence shown here is derived from an EMBL/GenBank/DDBJ whole genome shotgun (WGS) entry which is preliminary data.</text>
</comment>
<name>I5C2P0_9HYPH</name>
<sequence length="61" mass="6730">MQKALRRAADQLRLLGKPAGILATSPEDARRYRDWGYQFVAAGVDLGLLVKAADRLSEQMA</sequence>
<accession>I5C2P0</accession>
<proteinExistence type="predicted"/>
<dbReference type="InterPro" id="IPR040442">
    <property type="entry name" value="Pyrv_kinase-like_dom_sf"/>
</dbReference>
<dbReference type="AlphaFoldDB" id="I5C2P0"/>
<evidence type="ECO:0000313" key="1">
    <source>
        <dbReference type="EMBL" id="EIM76092.1"/>
    </source>
</evidence>